<name>Q54T45_DICDI</name>
<feature type="compositionally biased region" description="Basic and acidic residues" evidence="9">
    <location>
        <begin position="515"/>
        <end position="538"/>
    </location>
</feature>
<dbReference type="FunCoup" id="Q54T45">
    <property type="interactions" value="449"/>
</dbReference>
<dbReference type="InterPro" id="IPR009600">
    <property type="entry name" value="PIG-U"/>
</dbReference>
<feature type="transmembrane region" description="Helical" evidence="10">
    <location>
        <begin position="151"/>
        <end position="168"/>
    </location>
</feature>
<evidence type="ECO:0000256" key="2">
    <source>
        <dbReference type="ARBA" id="ARBA00004687"/>
    </source>
</evidence>
<feature type="region of interest" description="Disordered" evidence="9">
    <location>
        <begin position="1"/>
        <end position="39"/>
    </location>
</feature>
<keyword evidence="6" id="KW-0256">Endoplasmic reticulum</keyword>
<feature type="compositionally biased region" description="Low complexity" evidence="9">
    <location>
        <begin position="8"/>
        <end position="32"/>
    </location>
</feature>
<dbReference type="PaxDb" id="44689-DDB0237518"/>
<keyword evidence="4" id="KW-0337">GPI-anchor biosynthesis</keyword>
<feature type="transmembrane region" description="Helical" evidence="10">
    <location>
        <begin position="360"/>
        <end position="381"/>
    </location>
</feature>
<dbReference type="dictyBase" id="DDB_G0282011"/>
<feature type="transmembrane region" description="Helical" evidence="10">
    <location>
        <begin position="47"/>
        <end position="66"/>
    </location>
</feature>
<evidence type="ECO:0000256" key="1">
    <source>
        <dbReference type="ARBA" id="ARBA00004477"/>
    </source>
</evidence>
<comment type="caution">
    <text evidence="11">The sequence shown here is derived from an EMBL/GenBank/DDBJ whole genome shotgun (WGS) entry which is preliminary data.</text>
</comment>
<evidence type="ECO:0000256" key="7">
    <source>
        <dbReference type="ARBA" id="ARBA00022989"/>
    </source>
</evidence>
<keyword evidence="5 10" id="KW-0812">Transmembrane</keyword>
<evidence type="ECO:0000256" key="3">
    <source>
        <dbReference type="ARBA" id="ARBA00010026"/>
    </source>
</evidence>
<dbReference type="GeneID" id="8623361"/>
<dbReference type="PANTHER" id="PTHR13121">
    <property type="entry name" value="GPI TRANSAMIDASE COMPONENT PIG-U"/>
    <property type="match status" value="1"/>
</dbReference>
<dbReference type="InParanoid" id="Q54T45"/>
<evidence type="ECO:0000256" key="8">
    <source>
        <dbReference type="ARBA" id="ARBA00023136"/>
    </source>
</evidence>
<feature type="transmembrane region" description="Helical" evidence="10">
    <location>
        <begin position="300"/>
        <end position="323"/>
    </location>
</feature>
<dbReference type="UniPathway" id="UPA00196"/>
<dbReference type="GO" id="GO:0006506">
    <property type="term" value="P:GPI anchor biosynthetic process"/>
    <property type="evidence" value="ECO:0007669"/>
    <property type="project" value="UniProtKB-UniPathway"/>
</dbReference>
<gene>
    <name evidence="11" type="ORF">DDB_G0282011</name>
</gene>
<evidence type="ECO:0000256" key="10">
    <source>
        <dbReference type="SAM" id="Phobius"/>
    </source>
</evidence>
<dbReference type="PANTHER" id="PTHR13121:SF0">
    <property type="entry name" value="PHOSPHATIDYLINOSITOL GLYCAN ANCHOR BIOSYNTHESIS CLASS U PROTEIN"/>
    <property type="match status" value="1"/>
</dbReference>
<dbReference type="OMA" id="ALWHLWI"/>
<dbReference type="STRING" id="44689.Q54T45"/>
<comment type="subcellular location">
    <subcellularLocation>
        <location evidence="1">Endoplasmic reticulum membrane</location>
        <topology evidence="1">Multi-pass membrane protein</topology>
    </subcellularLocation>
</comment>
<evidence type="ECO:0000313" key="11">
    <source>
        <dbReference type="EMBL" id="EAL66427.2"/>
    </source>
</evidence>
<evidence type="ECO:0000256" key="5">
    <source>
        <dbReference type="ARBA" id="ARBA00022692"/>
    </source>
</evidence>
<dbReference type="GO" id="GO:0042765">
    <property type="term" value="C:GPI-anchor transamidase complex"/>
    <property type="evidence" value="ECO:0000318"/>
    <property type="project" value="GO_Central"/>
</dbReference>
<comment type="pathway">
    <text evidence="2">Glycolipid biosynthesis; glycosylphosphatidylinositol-anchor biosynthesis.</text>
</comment>
<keyword evidence="7 10" id="KW-1133">Transmembrane helix</keyword>
<feature type="region of interest" description="Disordered" evidence="9">
    <location>
        <begin position="506"/>
        <end position="560"/>
    </location>
</feature>
<sequence length="560" mass="65295">MTTSVRASKQQQHTKSQHEQQQQQQQQQQTETTIKDDNKNGKGNYNFKSFLLILFSAILIRIILFYQGFDQLFSNRNEITTPLTSFKRLVEGLHLRELGLSPYAGSAYHQPPLVLLLFYPFVNSINISNNNNNSGDGNNYLIFGIFEKSQILFLIIDCIIAIVLREIAKQIPRVLPKEMKPISANSNLPNITAALYLFNPFTIFTCIGMSTINLTNLAIVLSLYYSLKGMIFQSVFSVAMASYLSIYPVVLIFPCALILKHHFFPPQQTQPVAQNQLPSDQSKQLKQLLERNERPMLLLFYFRILIFFLLSISSLFYLSFTFLNSWEFFEKSYKFTFFVEDLTPNIGLFWYYFIEVFDHFRNLFLFIFQYHVFIYCIPLAIRLKDHPLFYFWSLCAIIATFKSYPALGDTALHVSLLPLLYQPLKGVKYSFIVIVVAIFVTVLAPILWQMWIYQGTGNANFYYTINLVFTIAQVLLIVDSLSVLLKLDYVNKINLKNKLLENNQIEQQQQQQQHQQEKEKEQQEKEQQEEQQDEKTDLESSSQKIDDNNNENNSEENEEK</sequence>
<evidence type="ECO:0000256" key="4">
    <source>
        <dbReference type="ARBA" id="ARBA00022502"/>
    </source>
</evidence>
<organism evidence="11 12">
    <name type="scientific">Dictyostelium discoideum</name>
    <name type="common">Social amoeba</name>
    <dbReference type="NCBI Taxonomy" id="44689"/>
    <lineage>
        <taxon>Eukaryota</taxon>
        <taxon>Amoebozoa</taxon>
        <taxon>Evosea</taxon>
        <taxon>Eumycetozoa</taxon>
        <taxon>Dictyostelia</taxon>
        <taxon>Dictyosteliales</taxon>
        <taxon>Dictyosteliaceae</taxon>
        <taxon>Dictyostelium</taxon>
    </lineage>
</organism>
<dbReference type="AlphaFoldDB" id="Q54T45"/>
<protein>
    <submittedName>
        <fullName evidence="11">GPI transamidase subunit PIG-U family protein</fullName>
    </submittedName>
</protein>
<dbReference type="Pfam" id="PF06728">
    <property type="entry name" value="PIG-U"/>
    <property type="match status" value="1"/>
</dbReference>
<dbReference type="Proteomes" id="UP000002195">
    <property type="component" value="Unassembled WGS sequence"/>
</dbReference>
<reference evidence="11 12" key="1">
    <citation type="journal article" date="2005" name="Nature">
        <title>The genome of the social amoeba Dictyostelium discoideum.</title>
        <authorList>
            <consortium name="The Dictyostelium discoideum Sequencing Consortium"/>
            <person name="Eichinger L."/>
            <person name="Pachebat J.A."/>
            <person name="Glockner G."/>
            <person name="Rajandream M.A."/>
            <person name="Sucgang R."/>
            <person name="Berriman M."/>
            <person name="Song J."/>
            <person name="Olsen R."/>
            <person name="Szafranski K."/>
            <person name="Xu Q."/>
            <person name="Tunggal B."/>
            <person name="Kummerfeld S."/>
            <person name="Madera M."/>
            <person name="Konfortov B.A."/>
            <person name="Rivero F."/>
            <person name="Bankier A.T."/>
            <person name="Lehmann R."/>
            <person name="Hamlin N."/>
            <person name="Davies R."/>
            <person name="Gaudet P."/>
            <person name="Fey P."/>
            <person name="Pilcher K."/>
            <person name="Chen G."/>
            <person name="Saunders D."/>
            <person name="Sodergren E."/>
            <person name="Davis P."/>
            <person name="Kerhornou A."/>
            <person name="Nie X."/>
            <person name="Hall N."/>
            <person name="Anjard C."/>
            <person name="Hemphill L."/>
            <person name="Bason N."/>
            <person name="Farbrother P."/>
            <person name="Desany B."/>
            <person name="Just E."/>
            <person name="Morio T."/>
            <person name="Rost R."/>
            <person name="Churcher C."/>
            <person name="Cooper J."/>
            <person name="Haydock S."/>
            <person name="van Driessche N."/>
            <person name="Cronin A."/>
            <person name="Goodhead I."/>
            <person name="Muzny D."/>
            <person name="Mourier T."/>
            <person name="Pain A."/>
            <person name="Lu M."/>
            <person name="Harper D."/>
            <person name="Lindsay R."/>
            <person name="Hauser H."/>
            <person name="James K."/>
            <person name="Quiles M."/>
            <person name="Madan Babu M."/>
            <person name="Saito T."/>
            <person name="Buchrieser C."/>
            <person name="Wardroper A."/>
            <person name="Felder M."/>
            <person name="Thangavelu M."/>
            <person name="Johnson D."/>
            <person name="Knights A."/>
            <person name="Loulseged H."/>
            <person name="Mungall K."/>
            <person name="Oliver K."/>
            <person name="Price C."/>
            <person name="Quail M.A."/>
            <person name="Urushihara H."/>
            <person name="Hernandez J."/>
            <person name="Rabbinowitsch E."/>
            <person name="Steffen D."/>
            <person name="Sanders M."/>
            <person name="Ma J."/>
            <person name="Kohara Y."/>
            <person name="Sharp S."/>
            <person name="Simmonds M."/>
            <person name="Spiegler S."/>
            <person name="Tivey A."/>
            <person name="Sugano S."/>
            <person name="White B."/>
            <person name="Walker D."/>
            <person name="Woodward J."/>
            <person name="Winckler T."/>
            <person name="Tanaka Y."/>
            <person name="Shaulsky G."/>
            <person name="Schleicher M."/>
            <person name="Weinstock G."/>
            <person name="Rosenthal A."/>
            <person name="Cox E.C."/>
            <person name="Chisholm R.L."/>
            <person name="Gibbs R."/>
            <person name="Loomis W.F."/>
            <person name="Platzer M."/>
            <person name="Kay R.R."/>
            <person name="Williams J."/>
            <person name="Dear P.H."/>
            <person name="Noegel A.A."/>
            <person name="Barrell B."/>
            <person name="Kuspa A."/>
        </authorList>
    </citation>
    <scope>NUCLEOTIDE SEQUENCE [LARGE SCALE GENOMIC DNA]</scope>
    <source>
        <strain evidence="11 12">AX4</strain>
    </source>
</reference>
<dbReference type="eggNOG" id="KOG2552">
    <property type="taxonomic scope" value="Eukaryota"/>
</dbReference>
<feature type="transmembrane region" description="Helical" evidence="10">
    <location>
        <begin position="460"/>
        <end position="485"/>
    </location>
</feature>
<proteinExistence type="inferred from homology"/>
<feature type="transmembrane region" description="Helical" evidence="10">
    <location>
        <begin position="201"/>
        <end position="224"/>
    </location>
</feature>
<dbReference type="EMBL" id="AAFI02000044">
    <property type="protein sequence ID" value="EAL66427.2"/>
    <property type="molecule type" value="Genomic_DNA"/>
</dbReference>
<feature type="transmembrane region" description="Helical" evidence="10">
    <location>
        <begin position="427"/>
        <end position="448"/>
    </location>
</feature>
<dbReference type="HOGENOM" id="CLU_030193_1_0_1"/>
<dbReference type="RefSeq" id="XP_640406.2">
    <property type="nucleotide sequence ID" value="XM_635314.2"/>
</dbReference>
<evidence type="ECO:0000313" key="12">
    <source>
        <dbReference type="Proteomes" id="UP000002195"/>
    </source>
</evidence>
<comment type="similarity">
    <text evidence="3">Belongs to the PIGU family.</text>
</comment>
<accession>Q54T45</accession>
<dbReference type="GO" id="GO:0016255">
    <property type="term" value="P:attachment of GPI anchor to protein"/>
    <property type="evidence" value="ECO:0000318"/>
    <property type="project" value="GO_Central"/>
</dbReference>
<feature type="transmembrane region" description="Helical" evidence="10">
    <location>
        <begin position="236"/>
        <end position="259"/>
    </location>
</feature>
<feature type="transmembrane region" description="Helical" evidence="10">
    <location>
        <begin position="335"/>
        <end position="354"/>
    </location>
</feature>
<dbReference type="VEuPathDB" id="AmoebaDB:DDB_G0282011"/>
<keyword evidence="8 10" id="KW-0472">Membrane</keyword>
<dbReference type="KEGG" id="ddi:DDB_G0282011"/>
<dbReference type="PhylomeDB" id="Q54T45"/>
<evidence type="ECO:0000256" key="9">
    <source>
        <dbReference type="SAM" id="MobiDB-lite"/>
    </source>
</evidence>
<keyword evidence="12" id="KW-1185">Reference proteome</keyword>
<evidence type="ECO:0000256" key="6">
    <source>
        <dbReference type="ARBA" id="ARBA00022824"/>
    </source>
</evidence>